<dbReference type="Pfam" id="PF03961">
    <property type="entry name" value="FapA"/>
    <property type="match status" value="1"/>
</dbReference>
<gene>
    <name evidence="3" type="ORF">M3202_03915</name>
</gene>
<name>A0A9X2DMA5_9BACI</name>
<keyword evidence="4" id="KW-1185">Reference proteome</keyword>
<organism evidence="3 4">
    <name type="scientific">Halalkalibacter oceani</name>
    <dbReference type="NCBI Taxonomy" id="1653776"/>
    <lineage>
        <taxon>Bacteria</taxon>
        <taxon>Bacillati</taxon>
        <taxon>Bacillota</taxon>
        <taxon>Bacilli</taxon>
        <taxon>Bacillales</taxon>
        <taxon>Bacillaceae</taxon>
        <taxon>Halalkalibacter</taxon>
    </lineage>
</organism>
<evidence type="ECO:0000313" key="3">
    <source>
        <dbReference type="EMBL" id="MCM3713219.1"/>
    </source>
</evidence>
<sequence>MIELGEFYEVVVSPDKMEASIIQQSKLPDDEHPTVEELKQFINEQGIIFGIDEEAIEKVAKNPRAEQHVIATGKPPEHGSHAYLDLVAYSNADPELMDSDSDKVDLRDVLYIPTIRTGDKIAVKIAATEGVDGTNVLGQKVAAKPGRDFILRNGKNTRLDEKNQTLYSLVDGQISMDKYTVHVLPTYEVNDDISMKTGNISFVGNVTVKGSVPAGFEVKAGGDIRIGGTVEGARLEAGGSIYIGAGVVGQNRSFISAEGDLETTFINQGHVEVGGDIVVKQAILHSSCSSGGNILCRTGKGLVVGGSLSALKSIQAKEIGNSMQTKTSLFIGVHEKILEQQQKTEKDLEKTKDEFVKLSKLLKTYLEKERQNGPLTGRDKLSKLKALHAFQTAKESIELLTAKQQELAGEAKANDGFIQAENLIHPNVDVHFGKYKRKLMSIYRYPHISLVDSEIVIATK</sequence>
<dbReference type="InterPro" id="IPR005646">
    <property type="entry name" value="FapA"/>
</dbReference>
<dbReference type="EMBL" id="JAMBOL010000002">
    <property type="protein sequence ID" value="MCM3713219.1"/>
    <property type="molecule type" value="Genomic_DNA"/>
</dbReference>
<comment type="caution">
    <text evidence="3">The sequence shown here is derived from an EMBL/GenBank/DDBJ whole genome shotgun (WGS) entry which is preliminary data.</text>
</comment>
<keyword evidence="1" id="KW-0175">Coiled coil</keyword>
<evidence type="ECO:0000256" key="1">
    <source>
        <dbReference type="SAM" id="Coils"/>
    </source>
</evidence>
<dbReference type="InterPro" id="IPR046866">
    <property type="entry name" value="FapA_N"/>
</dbReference>
<dbReference type="AlphaFoldDB" id="A0A9X2DMA5"/>
<feature type="domain" description="Flagellar Assembly Protein A N-terminal region" evidence="2">
    <location>
        <begin position="9"/>
        <end position="177"/>
    </location>
</feature>
<dbReference type="PANTHER" id="PTHR38032">
    <property type="entry name" value="POLYMERASE-RELATED"/>
    <property type="match status" value="1"/>
</dbReference>
<feature type="coiled-coil region" evidence="1">
    <location>
        <begin position="334"/>
        <end position="368"/>
    </location>
</feature>
<evidence type="ECO:0000259" key="2">
    <source>
        <dbReference type="Pfam" id="PF20250"/>
    </source>
</evidence>
<proteinExistence type="predicted"/>
<evidence type="ECO:0000313" key="4">
    <source>
        <dbReference type="Proteomes" id="UP001139179"/>
    </source>
</evidence>
<dbReference type="PANTHER" id="PTHR38032:SF1">
    <property type="entry name" value="RNA-BINDING PROTEIN KHPB N-TERMINAL DOMAIN-CONTAINING PROTEIN"/>
    <property type="match status" value="1"/>
</dbReference>
<dbReference type="Pfam" id="PF20250">
    <property type="entry name" value="FapA_N"/>
    <property type="match status" value="1"/>
</dbReference>
<reference evidence="3" key="1">
    <citation type="submission" date="2022-05" db="EMBL/GenBank/DDBJ databases">
        <title>Comparative Genomics of Spacecraft Associated Microbes.</title>
        <authorList>
            <person name="Tran M.T."/>
            <person name="Wright A."/>
            <person name="Seuylemezian A."/>
            <person name="Eisen J."/>
            <person name="Coil D."/>
        </authorList>
    </citation>
    <scope>NUCLEOTIDE SEQUENCE</scope>
    <source>
        <strain evidence="3">214.1.1</strain>
    </source>
</reference>
<dbReference type="InterPro" id="IPR046865">
    <property type="entry name" value="FapA_b_solenoid"/>
</dbReference>
<dbReference type="Proteomes" id="UP001139179">
    <property type="component" value="Unassembled WGS sequence"/>
</dbReference>
<accession>A0A9X2DMA5</accession>
<dbReference type="RefSeq" id="WP_251222035.1">
    <property type="nucleotide sequence ID" value="NZ_JAMBOL010000002.1"/>
</dbReference>
<protein>
    <submittedName>
        <fullName evidence="3">FapA family protein</fullName>
    </submittedName>
</protein>